<feature type="chain" id="PRO_5012193176" evidence="7">
    <location>
        <begin position="20"/>
        <end position="283"/>
    </location>
</feature>
<evidence type="ECO:0000256" key="4">
    <source>
        <dbReference type="ARBA" id="ARBA00022679"/>
    </source>
</evidence>
<gene>
    <name evidence="8" type="ORF">SAMN06296036_11279</name>
</gene>
<keyword evidence="4 8" id="KW-0808">Transferase</keyword>
<protein>
    <submittedName>
        <fullName evidence="8">KDO2-lipid IV(A) lauroyltransferase</fullName>
    </submittedName>
</protein>
<reference evidence="9" key="1">
    <citation type="submission" date="2017-04" db="EMBL/GenBank/DDBJ databases">
        <authorList>
            <person name="Varghese N."/>
            <person name="Submissions S."/>
        </authorList>
    </citation>
    <scope>NUCLEOTIDE SEQUENCE [LARGE SCALE GENOMIC DNA]</scope>
    <source>
        <strain evidence="9">RKEM611</strain>
    </source>
</reference>
<dbReference type="GO" id="GO:0009247">
    <property type="term" value="P:glycolipid biosynthetic process"/>
    <property type="evidence" value="ECO:0007669"/>
    <property type="project" value="UniProtKB-ARBA"/>
</dbReference>
<sequence>MYVVMSLFAALLSAVPASWLDRIAGGLATLCFDILRLRRALVVKNLEIALGDVYEPHERLAIARDSYKNFVLTAFEFIRSKYHDISANVDIQGEENLRQALEQGQGVYILCFHLGNWEAMGSYITRNIAPAHVLVKKVGGGGMNRFVEENREHNEFLWVKRQKKGDGFKAIVDILDRNEIVGFVMDQARPGEPRLPFFGTPAKTNTSFAAIWQRRQAPIVPAFMHRKSVGKHVLEVMPAINLETSDNTEQDILDHSVLFNKEVEKAVRKYPDHYFWLHNRWKS</sequence>
<comment type="subcellular location">
    <subcellularLocation>
        <location evidence="1">Cell inner membrane</location>
    </subcellularLocation>
</comment>
<proteinExistence type="predicted"/>
<organism evidence="8 9">
    <name type="scientific">Pseudobacteriovorax antillogorgiicola</name>
    <dbReference type="NCBI Taxonomy" id="1513793"/>
    <lineage>
        <taxon>Bacteria</taxon>
        <taxon>Pseudomonadati</taxon>
        <taxon>Bdellovibrionota</taxon>
        <taxon>Oligoflexia</taxon>
        <taxon>Oligoflexales</taxon>
        <taxon>Pseudobacteriovoracaceae</taxon>
        <taxon>Pseudobacteriovorax</taxon>
    </lineage>
</organism>
<dbReference type="GO" id="GO:0016746">
    <property type="term" value="F:acyltransferase activity"/>
    <property type="evidence" value="ECO:0007669"/>
    <property type="project" value="UniProtKB-KW"/>
</dbReference>
<keyword evidence="9" id="KW-1185">Reference proteome</keyword>
<dbReference type="PANTHER" id="PTHR30606">
    <property type="entry name" value="LIPID A BIOSYNTHESIS LAUROYL ACYLTRANSFERASE"/>
    <property type="match status" value="1"/>
</dbReference>
<evidence type="ECO:0000256" key="6">
    <source>
        <dbReference type="ARBA" id="ARBA00023315"/>
    </source>
</evidence>
<feature type="signal peptide" evidence="7">
    <location>
        <begin position="1"/>
        <end position="19"/>
    </location>
</feature>
<dbReference type="Pfam" id="PF03279">
    <property type="entry name" value="Lip_A_acyltrans"/>
    <property type="match status" value="1"/>
</dbReference>
<dbReference type="PANTHER" id="PTHR30606:SF10">
    <property type="entry name" value="PHOSPHATIDYLINOSITOL MANNOSIDE ACYLTRANSFERASE"/>
    <property type="match status" value="1"/>
</dbReference>
<keyword evidence="6" id="KW-0012">Acyltransferase</keyword>
<evidence type="ECO:0000256" key="3">
    <source>
        <dbReference type="ARBA" id="ARBA00022519"/>
    </source>
</evidence>
<dbReference type="AlphaFoldDB" id="A0A1Y6C2W4"/>
<dbReference type="RefSeq" id="WP_159455421.1">
    <property type="nucleotide sequence ID" value="NZ_FWZT01000012.1"/>
</dbReference>
<name>A0A1Y6C2W4_9BACT</name>
<dbReference type="GO" id="GO:0005886">
    <property type="term" value="C:plasma membrane"/>
    <property type="evidence" value="ECO:0007669"/>
    <property type="project" value="UniProtKB-SubCell"/>
</dbReference>
<dbReference type="Proteomes" id="UP000192907">
    <property type="component" value="Unassembled WGS sequence"/>
</dbReference>
<keyword evidence="2" id="KW-1003">Cell membrane</keyword>
<accession>A0A1Y6C2W4</accession>
<dbReference type="STRING" id="1513793.SAMN06296036_11279"/>
<dbReference type="EMBL" id="FWZT01000012">
    <property type="protein sequence ID" value="SMF40472.1"/>
    <property type="molecule type" value="Genomic_DNA"/>
</dbReference>
<evidence type="ECO:0000313" key="9">
    <source>
        <dbReference type="Proteomes" id="UP000192907"/>
    </source>
</evidence>
<evidence type="ECO:0000256" key="2">
    <source>
        <dbReference type="ARBA" id="ARBA00022475"/>
    </source>
</evidence>
<dbReference type="InterPro" id="IPR004960">
    <property type="entry name" value="LipA_acyltrans"/>
</dbReference>
<keyword evidence="3" id="KW-0997">Cell inner membrane</keyword>
<keyword evidence="5" id="KW-0472">Membrane</keyword>
<evidence type="ECO:0000256" key="1">
    <source>
        <dbReference type="ARBA" id="ARBA00004533"/>
    </source>
</evidence>
<keyword evidence="7" id="KW-0732">Signal</keyword>
<dbReference type="CDD" id="cd07984">
    <property type="entry name" value="LPLAT_LABLAT-like"/>
    <property type="match status" value="1"/>
</dbReference>
<evidence type="ECO:0000256" key="7">
    <source>
        <dbReference type="SAM" id="SignalP"/>
    </source>
</evidence>
<evidence type="ECO:0000256" key="5">
    <source>
        <dbReference type="ARBA" id="ARBA00023136"/>
    </source>
</evidence>
<evidence type="ECO:0000313" key="8">
    <source>
        <dbReference type="EMBL" id="SMF40472.1"/>
    </source>
</evidence>